<dbReference type="InterPro" id="IPR007346">
    <property type="entry name" value="Endonuclease-I"/>
</dbReference>
<evidence type="ECO:0000256" key="1">
    <source>
        <dbReference type="ARBA" id="ARBA00022722"/>
    </source>
</evidence>
<organism evidence="3">
    <name type="scientific">viral metagenome</name>
    <dbReference type="NCBI Taxonomy" id="1070528"/>
    <lineage>
        <taxon>unclassified sequences</taxon>
        <taxon>metagenomes</taxon>
        <taxon>organismal metagenomes</taxon>
    </lineage>
</organism>
<keyword evidence="2" id="KW-0378">Hydrolase</keyword>
<evidence type="ECO:0008006" key="4">
    <source>
        <dbReference type="Google" id="ProtNLM"/>
    </source>
</evidence>
<dbReference type="SUPFAM" id="SSF54060">
    <property type="entry name" value="His-Me finger endonucleases"/>
    <property type="match status" value="1"/>
</dbReference>
<evidence type="ECO:0000256" key="2">
    <source>
        <dbReference type="ARBA" id="ARBA00022801"/>
    </source>
</evidence>
<dbReference type="EMBL" id="MN739380">
    <property type="protein sequence ID" value="QHT01692.1"/>
    <property type="molecule type" value="Genomic_DNA"/>
</dbReference>
<dbReference type="Pfam" id="PF04231">
    <property type="entry name" value="Endonuclease_1"/>
    <property type="match status" value="1"/>
</dbReference>
<protein>
    <recommendedName>
        <fullName evidence="4">Endonuclease I</fullName>
    </recommendedName>
</protein>
<sequence>MRFFSYFSKTKLFVSLLLSRNYNSITRVLPTKYYSIKTIKQYYYNNNIYYDLYNDFCNCSKECDLNNLNNLTTFSNLKYTKYNNLSAEHIFPQSFTKRYTKANKDMHNIVLTNYYTNNLRSNKKFAHAADKSTAQKFYVPCNYSRGTIARSLAYMKYSYPLLNLSNVIDKDIIMAWNELYPPTELEHKKNNIIFKYQGNKNIFIEDYKKLSTFIKNNYNL</sequence>
<dbReference type="PANTHER" id="PTHR33607:SF2">
    <property type="entry name" value="ENDONUCLEASE-1"/>
    <property type="match status" value="1"/>
</dbReference>
<reference evidence="3" key="1">
    <citation type="journal article" date="2020" name="Nature">
        <title>Giant virus diversity and host interactions through global metagenomics.</title>
        <authorList>
            <person name="Schulz F."/>
            <person name="Roux S."/>
            <person name="Paez-Espino D."/>
            <person name="Jungbluth S."/>
            <person name="Walsh D.A."/>
            <person name="Denef V.J."/>
            <person name="McMahon K.D."/>
            <person name="Konstantinidis K.T."/>
            <person name="Eloe-Fadrosh E.A."/>
            <person name="Kyrpides N.C."/>
            <person name="Woyke T."/>
        </authorList>
    </citation>
    <scope>NUCLEOTIDE SEQUENCE</scope>
    <source>
        <strain evidence="3">GVMAG-M-3300020523-10</strain>
    </source>
</reference>
<dbReference type="GO" id="GO:0004518">
    <property type="term" value="F:nuclease activity"/>
    <property type="evidence" value="ECO:0007669"/>
    <property type="project" value="UniProtKB-KW"/>
</dbReference>
<proteinExistence type="predicted"/>
<dbReference type="InterPro" id="IPR044925">
    <property type="entry name" value="His-Me_finger_sf"/>
</dbReference>
<dbReference type="GO" id="GO:0016787">
    <property type="term" value="F:hydrolase activity"/>
    <property type="evidence" value="ECO:0007669"/>
    <property type="project" value="UniProtKB-KW"/>
</dbReference>
<accession>A0A6C0CC31</accession>
<evidence type="ECO:0000313" key="3">
    <source>
        <dbReference type="EMBL" id="QHT01692.1"/>
    </source>
</evidence>
<dbReference type="PANTHER" id="PTHR33607">
    <property type="entry name" value="ENDONUCLEASE-1"/>
    <property type="match status" value="1"/>
</dbReference>
<dbReference type="AlphaFoldDB" id="A0A6C0CC31"/>
<keyword evidence="1" id="KW-0540">Nuclease</keyword>
<name>A0A6C0CC31_9ZZZZ</name>